<dbReference type="AlphaFoldDB" id="A0AAU1U2S5"/>
<accession>A0AAU1U2S5</accession>
<evidence type="ECO:0000313" key="1">
    <source>
        <dbReference type="EMBL" id="WTS11715.1"/>
    </source>
</evidence>
<name>A0AAU1U2S5_9ACTN</name>
<reference evidence="1" key="1">
    <citation type="submission" date="2022-10" db="EMBL/GenBank/DDBJ databases">
        <title>The complete genomes of actinobacterial strains from the NBC collection.</title>
        <authorList>
            <person name="Joergensen T.S."/>
            <person name="Alvarez Arevalo M."/>
            <person name="Sterndorff E.B."/>
            <person name="Faurdal D."/>
            <person name="Vuksanovic O."/>
            <person name="Mourched A.-S."/>
            <person name="Charusanti P."/>
            <person name="Shaw S."/>
            <person name="Blin K."/>
            <person name="Weber T."/>
        </authorList>
    </citation>
    <scope>NUCLEOTIDE SEQUENCE</scope>
    <source>
        <strain evidence="1">NBC_00119</strain>
    </source>
</reference>
<organism evidence="1">
    <name type="scientific">Streptomyces sp. NBC_00119</name>
    <dbReference type="NCBI Taxonomy" id="2975659"/>
    <lineage>
        <taxon>Bacteria</taxon>
        <taxon>Bacillati</taxon>
        <taxon>Actinomycetota</taxon>
        <taxon>Actinomycetes</taxon>
        <taxon>Kitasatosporales</taxon>
        <taxon>Streptomycetaceae</taxon>
        <taxon>Streptomyces</taxon>
    </lineage>
</organism>
<sequence length="61" mass="6200">MPGGKGARYLVRGDVVDQAAAGVGQCAELGDCRAVPGVVRLGDDVEHVESHGLAELVDNGL</sequence>
<gene>
    <name evidence="1" type="ORF">OHU69_12115</name>
</gene>
<dbReference type="EMBL" id="CP108195">
    <property type="protein sequence ID" value="WTS11715.1"/>
    <property type="molecule type" value="Genomic_DNA"/>
</dbReference>
<protein>
    <submittedName>
        <fullName evidence="1">Uncharacterized protein</fullName>
    </submittedName>
</protein>
<proteinExistence type="predicted"/>